<reference evidence="1 2" key="1">
    <citation type="submission" date="2018-04" db="EMBL/GenBank/DDBJ databases">
        <title>Genomic Encyclopedia of Archaeal and Bacterial Type Strains, Phase II (KMG-II): from individual species to whole genera.</title>
        <authorList>
            <person name="Goeker M."/>
        </authorList>
    </citation>
    <scope>NUCLEOTIDE SEQUENCE [LARGE SCALE GENOMIC DNA]</scope>
    <source>
        <strain evidence="1 2">DSM 23382</strain>
    </source>
</reference>
<dbReference type="Proteomes" id="UP000244081">
    <property type="component" value="Unassembled WGS sequence"/>
</dbReference>
<protein>
    <submittedName>
        <fullName evidence="1">Uncharacterized protein</fullName>
    </submittedName>
</protein>
<dbReference type="AlphaFoldDB" id="A0A2T5V9R2"/>
<gene>
    <name evidence="1" type="ORF">C8N35_104119</name>
</gene>
<name>A0A2T5V9R2_9HYPH</name>
<accession>A0A2T5V9R2</accession>
<comment type="caution">
    <text evidence="1">The sequence shown here is derived from an EMBL/GenBank/DDBJ whole genome shotgun (WGS) entry which is preliminary data.</text>
</comment>
<evidence type="ECO:0000313" key="1">
    <source>
        <dbReference type="EMBL" id="PTW60496.1"/>
    </source>
</evidence>
<proteinExistence type="predicted"/>
<dbReference type="EMBL" id="QAYG01000004">
    <property type="protein sequence ID" value="PTW60496.1"/>
    <property type="molecule type" value="Genomic_DNA"/>
</dbReference>
<sequence length="127" mass="13210">MPVDHADNAEHVYIEQRFGLRQRGFLGATEQANASIVDQELNVPGLGQNVLDQLRHGHVIGPVAGQHGYAVGSFGGRAPTGAEHMIAGLLQGLGGCVSDTGGCPCHQGDAGIGLFLGSHFFRRVGLA</sequence>
<organism evidence="1 2">
    <name type="scientific">Breoghania corrubedonensis</name>
    <dbReference type="NCBI Taxonomy" id="665038"/>
    <lineage>
        <taxon>Bacteria</taxon>
        <taxon>Pseudomonadati</taxon>
        <taxon>Pseudomonadota</taxon>
        <taxon>Alphaproteobacteria</taxon>
        <taxon>Hyphomicrobiales</taxon>
        <taxon>Stappiaceae</taxon>
        <taxon>Breoghania</taxon>
    </lineage>
</organism>
<evidence type="ECO:0000313" key="2">
    <source>
        <dbReference type="Proteomes" id="UP000244081"/>
    </source>
</evidence>
<keyword evidence="2" id="KW-1185">Reference proteome</keyword>